<evidence type="ECO:0000259" key="1">
    <source>
        <dbReference type="Pfam" id="PF14417"/>
    </source>
</evidence>
<gene>
    <name evidence="2" type="ORF">ACFP2T_16015</name>
</gene>
<sequence>MRATGVIGQFAPPYGHLCWSYDDPVDFDCRTREFLVEGIAAGEQVWLVTTEQPRNVVEQLRKVSGFAAALDQGSAQAVPLTSTYRGDAVDPAAQVAVYEAATEQALATGHSGLRVVADATSLVRTPARRAAFARYEHLIDRYMRTRPMSAMCGYDRRELGDEAVAELACMHPESNADEALFRLHACGPDEGAAALAGELDKFNLELFSTALDRADLRPVDGELVLWATDLRFIDHHCLTRFRDHARRLDATAVLRTSRSTAARLVDLLALSDIRVETAR</sequence>
<evidence type="ECO:0000313" key="2">
    <source>
        <dbReference type="EMBL" id="MFC6017708.1"/>
    </source>
</evidence>
<dbReference type="Pfam" id="PF14417">
    <property type="entry name" value="MEDS"/>
    <property type="match status" value="1"/>
</dbReference>
<proteinExistence type="predicted"/>
<protein>
    <submittedName>
        <fullName evidence="2">MEDS domain-containing protein</fullName>
    </submittedName>
</protein>
<keyword evidence="3" id="KW-1185">Reference proteome</keyword>
<dbReference type="EMBL" id="JBHSPR010000010">
    <property type="protein sequence ID" value="MFC6017708.1"/>
    <property type="molecule type" value="Genomic_DNA"/>
</dbReference>
<dbReference type="InterPro" id="IPR025847">
    <property type="entry name" value="MEDS_domain"/>
</dbReference>
<feature type="domain" description="MEDS" evidence="1">
    <location>
        <begin position="16"/>
        <end position="172"/>
    </location>
</feature>
<evidence type="ECO:0000313" key="3">
    <source>
        <dbReference type="Proteomes" id="UP001596203"/>
    </source>
</evidence>
<comment type="caution">
    <text evidence="2">The sequence shown here is derived from an EMBL/GenBank/DDBJ whole genome shotgun (WGS) entry which is preliminary data.</text>
</comment>
<accession>A0ABW1KBK4</accession>
<reference evidence="3" key="1">
    <citation type="journal article" date="2019" name="Int. J. Syst. Evol. Microbiol.">
        <title>The Global Catalogue of Microorganisms (GCM) 10K type strain sequencing project: providing services to taxonomists for standard genome sequencing and annotation.</title>
        <authorList>
            <consortium name="The Broad Institute Genomics Platform"/>
            <consortium name="The Broad Institute Genome Sequencing Center for Infectious Disease"/>
            <person name="Wu L."/>
            <person name="Ma J."/>
        </authorList>
    </citation>
    <scope>NUCLEOTIDE SEQUENCE [LARGE SCALE GENOMIC DNA]</scope>
    <source>
        <strain evidence="3">ZS-35-S2</strain>
    </source>
</reference>
<dbReference type="RefSeq" id="WP_377422176.1">
    <property type="nucleotide sequence ID" value="NZ_JBHSPR010000010.1"/>
</dbReference>
<dbReference type="Proteomes" id="UP001596203">
    <property type="component" value="Unassembled WGS sequence"/>
</dbReference>
<name>A0ABW1KBK4_9ACTN</name>
<organism evidence="2 3">
    <name type="scientific">Plantactinospora solaniradicis</name>
    <dbReference type="NCBI Taxonomy" id="1723736"/>
    <lineage>
        <taxon>Bacteria</taxon>
        <taxon>Bacillati</taxon>
        <taxon>Actinomycetota</taxon>
        <taxon>Actinomycetes</taxon>
        <taxon>Micromonosporales</taxon>
        <taxon>Micromonosporaceae</taxon>
        <taxon>Plantactinospora</taxon>
    </lineage>
</organism>